<feature type="region of interest" description="Disordered" evidence="1">
    <location>
        <begin position="77"/>
        <end position="166"/>
    </location>
</feature>
<keyword evidence="3" id="KW-1185">Reference proteome</keyword>
<evidence type="ECO:0000313" key="2">
    <source>
        <dbReference type="EMBL" id="RKO91397.1"/>
    </source>
</evidence>
<feature type="compositionally biased region" description="Low complexity" evidence="1">
    <location>
        <begin position="245"/>
        <end position="255"/>
    </location>
</feature>
<evidence type="ECO:0000256" key="1">
    <source>
        <dbReference type="SAM" id="MobiDB-lite"/>
    </source>
</evidence>
<feature type="compositionally biased region" description="Polar residues" evidence="1">
    <location>
        <begin position="77"/>
        <end position="92"/>
    </location>
</feature>
<feature type="compositionally biased region" description="Basic residues" evidence="1">
    <location>
        <begin position="104"/>
        <end position="121"/>
    </location>
</feature>
<organism evidence="2 3">
    <name type="scientific">Blyttiomyces helicus</name>
    <dbReference type="NCBI Taxonomy" id="388810"/>
    <lineage>
        <taxon>Eukaryota</taxon>
        <taxon>Fungi</taxon>
        <taxon>Fungi incertae sedis</taxon>
        <taxon>Chytridiomycota</taxon>
        <taxon>Chytridiomycota incertae sedis</taxon>
        <taxon>Chytridiomycetes</taxon>
        <taxon>Chytridiomycetes incertae sedis</taxon>
        <taxon>Blyttiomyces</taxon>
    </lineage>
</organism>
<dbReference type="AlphaFoldDB" id="A0A4V1IRV7"/>
<reference evidence="3" key="1">
    <citation type="journal article" date="2018" name="Nat. Microbiol.">
        <title>Leveraging single-cell genomics to expand the fungal tree of life.</title>
        <authorList>
            <person name="Ahrendt S.R."/>
            <person name="Quandt C.A."/>
            <person name="Ciobanu D."/>
            <person name="Clum A."/>
            <person name="Salamov A."/>
            <person name="Andreopoulos B."/>
            <person name="Cheng J.F."/>
            <person name="Woyke T."/>
            <person name="Pelin A."/>
            <person name="Henrissat B."/>
            <person name="Reynolds N.K."/>
            <person name="Benny G.L."/>
            <person name="Smith M.E."/>
            <person name="James T.Y."/>
            <person name="Grigoriev I.V."/>
        </authorList>
    </citation>
    <scope>NUCLEOTIDE SEQUENCE [LARGE SCALE GENOMIC DNA]</scope>
</reference>
<dbReference type="Proteomes" id="UP000269721">
    <property type="component" value="Unassembled WGS sequence"/>
</dbReference>
<name>A0A4V1IRV7_9FUNG</name>
<evidence type="ECO:0000313" key="3">
    <source>
        <dbReference type="Proteomes" id="UP000269721"/>
    </source>
</evidence>
<proteinExistence type="predicted"/>
<feature type="region of interest" description="Disordered" evidence="1">
    <location>
        <begin position="187"/>
        <end position="272"/>
    </location>
</feature>
<sequence length="309" mass="33838">MAEKIKLTSEGVRENLEDILAVSNNRGGVGHRRDDTMEATAASATAIRASLTTDIKGRRGVSGEEVVMGIDSRSLGQKNHVTGNMFRTSPQHSPYVPSGTWAPMRKHKRKQKRTKDKNQRKRTGERSRGGGGERGHPTESTRKQRARDTQSRSRETASNAVLPHQSHHIKYSAGSAGALAAVASRALAREGHKTSSGGGRGQRRRRVEAEAASPNVVHYRGNGAPREGVSGGVRGGGQEVDDGSARSGARRAAASTQITTSEREARGAGVEEEHAEYEGWGWERRVPRTQRRTRWFWRGEIVEGRTRIR</sequence>
<feature type="compositionally biased region" description="Basic and acidic residues" evidence="1">
    <location>
        <begin position="261"/>
        <end position="272"/>
    </location>
</feature>
<gene>
    <name evidence="2" type="ORF">BDK51DRAFT_35097</name>
</gene>
<accession>A0A4V1IRV7</accession>
<feature type="compositionally biased region" description="Gly residues" evidence="1">
    <location>
        <begin position="229"/>
        <end position="238"/>
    </location>
</feature>
<dbReference type="EMBL" id="KZ995087">
    <property type="protein sequence ID" value="RKO91397.1"/>
    <property type="molecule type" value="Genomic_DNA"/>
</dbReference>
<protein>
    <submittedName>
        <fullName evidence="2">Uncharacterized protein</fullName>
    </submittedName>
</protein>
<feature type="compositionally biased region" description="Basic and acidic residues" evidence="1">
    <location>
        <begin position="122"/>
        <end position="155"/>
    </location>
</feature>